<reference evidence="2 3" key="1">
    <citation type="submission" date="2016-05" db="EMBL/GenBank/DDBJ databases">
        <title>Complete Genome and Methylome Analysis of Psychrotrophic Bacterial Isolates from Antarctic Lake Untersee.</title>
        <authorList>
            <person name="Fomenkov A."/>
            <person name="Akimov V.N."/>
            <person name="Vasilyeva L.V."/>
            <person name="Andersen D."/>
            <person name="Vincze T."/>
            <person name="Roberts R.J."/>
        </authorList>
    </citation>
    <scope>NUCLEOTIDE SEQUENCE [LARGE SCALE GENOMIC DNA]</scope>
    <source>
        <strain evidence="2 3">U14-5</strain>
    </source>
</reference>
<evidence type="ECO:0000256" key="1">
    <source>
        <dbReference type="SAM" id="Phobius"/>
    </source>
</evidence>
<keyword evidence="1" id="KW-0812">Transmembrane</keyword>
<accession>A0A1L7AH29</accession>
<dbReference type="EMBL" id="CP015583">
    <property type="protein sequence ID" value="APT58098.1"/>
    <property type="molecule type" value="Genomic_DNA"/>
</dbReference>
<dbReference type="KEGG" id="rgi:RGI145_14240"/>
<feature type="transmembrane region" description="Helical" evidence="1">
    <location>
        <begin position="49"/>
        <end position="73"/>
    </location>
</feature>
<dbReference type="Proteomes" id="UP000185494">
    <property type="component" value="Chromosome 1"/>
</dbReference>
<dbReference type="STRING" id="257708.RGI145_14240"/>
<keyword evidence="1" id="KW-1133">Transmembrane helix</keyword>
<sequence length="203" mass="22542">MPFDGPDRDDDWNEVWSEYDHRLDSGRALSARPVPAKGHAPSRRGRGRLLLLLMIPLLLAFVIGLVAPSWVMAQDFAAKLRRMDGVTLLQMADLPSLRRNLRQEFLPRASAQGLSPAARTWLADMAGEMVEGWNDPQSVGAWLQLRRSPPLLSQHVLRSLGDPIGTSHLRYAAARLNYAGGVGFDLSWQDGQIRVRGLRFPGG</sequence>
<name>A0A1L7AH29_9PROT</name>
<keyword evidence="1" id="KW-0472">Membrane</keyword>
<organism evidence="2 3">
    <name type="scientific">Roseomonas gilardii</name>
    <dbReference type="NCBI Taxonomy" id="257708"/>
    <lineage>
        <taxon>Bacteria</taxon>
        <taxon>Pseudomonadati</taxon>
        <taxon>Pseudomonadota</taxon>
        <taxon>Alphaproteobacteria</taxon>
        <taxon>Acetobacterales</taxon>
        <taxon>Roseomonadaceae</taxon>
        <taxon>Roseomonas</taxon>
    </lineage>
</organism>
<protein>
    <recommendedName>
        <fullName evidence="4">DUF2939 domain-containing protein</fullName>
    </recommendedName>
</protein>
<gene>
    <name evidence="2" type="ORF">RGI145_14240</name>
</gene>
<proteinExistence type="predicted"/>
<evidence type="ECO:0000313" key="3">
    <source>
        <dbReference type="Proteomes" id="UP000185494"/>
    </source>
</evidence>
<evidence type="ECO:0008006" key="4">
    <source>
        <dbReference type="Google" id="ProtNLM"/>
    </source>
</evidence>
<dbReference type="AlphaFoldDB" id="A0A1L7AH29"/>
<evidence type="ECO:0000313" key="2">
    <source>
        <dbReference type="EMBL" id="APT58098.1"/>
    </source>
</evidence>